<name>A0A6J8CIG5_MYTCO</name>
<organism evidence="1 2">
    <name type="scientific">Mytilus coruscus</name>
    <name type="common">Sea mussel</name>
    <dbReference type="NCBI Taxonomy" id="42192"/>
    <lineage>
        <taxon>Eukaryota</taxon>
        <taxon>Metazoa</taxon>
        <taxon>Spiralia</taxon>
        <taxon>Lophotrochozoa</taxon>
        <taxon>Mollusca</taxon>
        <taxon>Bivalvia</taxon>
        <taxon>Autobranchia</taxon>
        <taxon>Pteriomorphia</taxon>
        <taxon>Mytilida</taxon>
        <taxon>Mytiloidea</taxon>
        <taxon>Mytilidae</taxon>
        <taxon>Mytilinae</taxon>
        <taxon>Mytilus</taxon>
    </lineage>
</organism>
<dbReference type="GO" id="GO:0008270">
    <property type="term" value="F:zinc ion binding"/>
    <property type="evidence" value="ECO:0007669"/>
    <property type="project" value="UniProtKB-KW"/>
</dbReference>
<keyword evidence="2" id="KW-1185">Reference proteome</keyword>
<proteinExistence type="predicted"/>
<dbReference type="InterPro" id="IPR011042">
    <property type="entry name" value="6-blade_b-propeller_TolB-like"/>
</dbReference>
<protein>
    <submittedName>
        <fullName evidence="1">Uncharacterized protein</fullName>
    </submittedName>
</protein>
<accession>A0A6J8CIG5</accession>
<dbReference type="OrthoDB" id="6086217at2759"/>
<evidence type="ECO:0000313" key="1">
    <source>
        <dbReference type="EMBL" id="CAC5394690.1"/>
    </source>
</evidence>
<dbReference type="EMBL" id="CACVKT020005353">
    <property type="protein sequence ID" value="CAC5394690.1"/>
    <property type="molecule type" value="Genomic_DNA"/>
</dbReference>
<dbReference type="AlphaFoldDB" id="A0A6J8CIG5"/>
<dbReference type="InterPro" id="IPR050952">
    <property type="entry name" value="TRIM-NHL_E3_ligases"/>
</dbReference>
<reference evidence="1 2" key="1">
    <citation type="submission" date="2020-06" db="EMBL/GenBank/DDBJ databases">
        <authorList>
            <person name="Li R."/>
            <person name="Bekaert M."/>
        </authorList>
    </citation>
    <scope>NUCLEOTIDE SEQUENCE [LARGE SCALE GENOMIC DNA]</scope>
    <source>
        <strain evidence="2">wild</strain>
    </source>
</reference>
<dbReference type="Gene3D" id="2.120.10.30">
    <property type="entry name" value="TolB, C-terminal domain"/>
    <property type="match status" value="2"/>
</dbReference>
<dbReference type="PANTHER" id="PTHR24104:SF25">
    <property type="entry name" value="PROTEIN LIN-41"/>
    <property type="match status" value="1"/>
</dbReference>
<gene>
    <name evidence="1" type="ORF">MCOR_29419</name>
</gene>
<evidence type="ECO:0000313" key="2">
    <source>
        <dbReference type="Proteomes" id="UP000507470"/>
    </source>
</evidence>
<dbReference type="Proteomes" id="UP000507470">
    <property type="component" value="Unassembled WGS sequence"/>
</dbReference>
<dbReference type="SUPFAM" id="SSF101898">
    <property type="entry name" value="NHL repeat"/>
    <property type="match status" value="1"/>
</dbReference>
<sequence length="298" mass="33398">MNAKMHITGCVMLSNGNLIIANYEKKYLIEYSYTGKHIRDIPVSGTPCCIAVIDPNRIVVTYPTSKFLEIMNNTTFQVEKRIGFQKTCLGVSHENGRLYVVCGHATIQVLDLSGRNLETLIITSNSVMNITTSRDRIFYTDYTSNKGHCCLMNGEELWQFESKNIRYPYGAAVDNSDNVYVVGSNSKNLTMIQHDGKDSKTLLTESDGLVNPKNVAEEGSDIGVLQILLEDECEDLRSEDCVPKEKDEVDSRFRPVENDEVAAQSKPYIPVNTIKKANLAKNMYNSWRLGAMLNAGEE</sequence>
<dbReference type="PANTHER" id="PTHR24104">
    <property type="entry name" value="E3 UBIQUITIN-PROTEIN LIGASE NHLRC1-RELATED"/>
    <property type="match status" value="1"/>
</dbReference>